<dbReference type="Proteomes" id="UP000306602">
    <property type="component" value="Unassembled WGS sequence"/>
</dbReference>
<reference evidence="1 2" key="1">
    <citation type="submission" date="2019-04" db="EMBL/GenBank/DDBJ databases">
        <title>Shimia ponticola sp. nov., isolated from seawater.</title>
        <authorList>
            <person name="Kim Y.-O."/>
            <person name="Yoon J.-H."/>
        </authorList>
    </citation>
    <scope>NUCLEOTIDE SEQUENCE [LARGE SCALE GENOMIC DNA]</scope>
    <source>
        <strain evidence="1 2">MYP11</strain>
    </source>
</reference>
<dbReference type="RefSeq" id="WP_136462435.1">
    <property type="nucleotide sequence ID" value="NZ_SRKY01000002.1"/>
</dbReference>
<evidence type="ECO:0000313" key="2">
    <source>
        <dbReference type="Proteomes" id="UP000306602"/>
    </source>
</evidence>
<proteinExistence type="predicted"/>
<evidence type="ECO:0000313" key="1">
    <source>
        <dbReference type="EMBL" id="THH36837.1"/>
    </source>
</evidence>
<dbReference type="AlphaFoldDB" id="A0A4S4NE60"/>
<gene>
    <name evidence="1" type="ORF">E4Z66_07780</name>
</gene>
<protein>
    <submittedName>
        <fullName evidence="1">Uncharacterized protein</fullName>
    </submittedName>
</protein>
<sequence>MSHKHVPYLGAILAVGFTQPLFAHADEAHDRLALFASYVAKDAVVGEPSIVDCTPSDGTETSCFVIAVSGEPEGHTIGPWCPTNILQTGKDAGGIWLDNGEVYEVDGPFISKLDQFYDDPVRQLFNPETGEIRVTGTLEGCRAAARPNVDPDENNFCVQCEISFLTQSTEQNYVLPGAPVFGDETTPVTDTYGTGIAFSGARIDGPAPRDAILAAHTLAPFDDCGGHVTPAVGYRYHANDPAANAILPCHTAATGCSLSGWKTTCDATLLIKAHGPGARDDV</sequence>
<comment type="caution">
    <text evidence="1">The sequence shown here is derived from an EMBL/GenBank/DDBJ whole genome shotgun (WGS) entry which is preliminary data.</text>
</comment>
<organism evidence="1 2">
    <name type="scientific">Aliishimia ponticola</name>
    <dbReference type="NCBI Taxonomy" id="2499833"/>
    <lineage>
        <taxon>Bacteria</taxon>
        <taxon>Pseudomonadati</taxon>
        <taxon>Pseudomonadota</taxon>
        <taxon>Alphaproteobacteria</taxon>
        <taxon>Rhodobacterales</taxon>
        <taxon>Paracoccaceae</taxon>
        <taxon>Aliishimia</taxon>
    </lineage>
</organism>
<dbReference type="EMBL" id="SRKY01000002">
    <property type="protein sequence ID" value="THH36837.1"/>
    <property type="molecule type" value="Genomic_DNA"/>
</dbReference>
<accession>A0A4S4NE60</accession>
<dbReference type="OrthoDB" id="9796530at2"/>
<keyword evidence="2" id="KW-1185">Reference proteome</keyword>
<name>A0A4S4NE60_9RHOB</name>